<dbReference type="EMBL" id="CP071182">
    <property type="protein sequence ID" value="QSO49775.1"/>
    <property type="molecule type" value="Genomic_DNA"/>
</dbReference>
<dbReference type="Proteomes" id="UP000663505">
    <property type="component" value="Chromosome"/>
</dbReference>
<keyword evidence="5 11" id="KW-0067">ATP-binding</keyword>
<dbReference type="Pfam" id="PF00580">
    <property type="entry name" value="UvrD-helicase"/>
    <property type="match status" value="1"/>
</dbReference>
<evidence type="ECO:0000259" key="12">
    <source>
        <dbReference type="PROSITE" id="PS51198"/>
    </source>
</evidence>
<keyword evidence="3 11" id="KW-0378">Hydrolase</keyword>
<dbReference type="FunFam" id="1.10.486.10:FF:000003">
    <property type="entry name" value="ATP-dependent DNA helicase"/>
    <property type="match status" value="1"/>
</dbReference>
<dbReference type="PROSITE" id="PS51217">
    <property type="entry name" value="UVRD_HELICASE_CTER"/>
    <property type="match status" value="1"/>
</dbReference>
<dbReference type="Gene3D" id="1.10.486.10">
    <property type="entry name" value="PCRA, domain 4"/>
    <property type="match status" value="1"/>
</dbReference>
<dbReference type="Gene3D" id="3.40.50.300">
    <property type="entry name" value="P-loop containing nucleotide triphosphate hydrolases"/>
    <property type="match status" value="2"/>
</dbReference>
<sequence length="742" mass="84068">MQQSIGTSRHNSIQNPLLRGLNPEQRRAVLTTEGPLLVVAGAGSGKTSVLTRRIAHLVQDCGAPVPEILAITFTNKAAREMKERIKQLIGKVADDLWMGTFHSVCVKILRREAEHIGYKPNFTILDGDDQRSAVQQAMLDLNYDLKKFDVYQIHATISKWKNELGMGKGKGASKKSLQDEVARDVYDIYQKRLFGANAMDFDDLIGNTVRLFDEHPDVLQKYQNKFHYIHVDEYQDTNHAQYRFVQLLAEKYRNICVVGDSDQAIYAWRGADIANILNFEKDYADCAVITLETNYRSTQMILESANAVIKNNIRRKEKNLRSVRGQGNPIVVCTLTDSGDEARYVAEQIETHVNNGGSYGDCAILYRANAQSRALEEALMEKAIPYTIVGGLTFYDRREIKDVFAYLRILANPQDEISLLRIINTPKRGLGGQTVDKFLDYAHTNDMSLLEALSHGTEVGLSEKQSISAREFHQQIQDLMMWMEGMTVTETLGEMLHATGYRAMYAESNKKDDLQRLENIDELFSVTQSFDRRRQGTLLEFLAEASLLSEVDKEKGKPEHAVRLMTLHASKGLEFPVVFLVGMEEGVFPHARSVDDEEGIEEERNLCYVGITRAKDVLHLTYCTERTLYGQLVIREPSRFLSELPESHIERLSMTNDELYEWNPGDHIRHPQYGEGVVLEKKQVAVKRRSAPNVSNVEFAQDTDSATEEFEQHLVVMFHPSVGMKTIPKRHARPVGSSSKNG</sequence>
<accession>A0A9X7Z9J2</accession>
<reference evidence="14 15" key="1">
    <citation type="submission" date="2021-02" db="EMBL/GenBank/DDBJ databases">
        <title>Alicyclobacillus curvatus sp. nov. and Alicyclobacillus mengziensis sp. nov., two acidophilic bacteria isolated from acid mine drainage.</title>
        <authorList>
            <person name="Huang Y."/>
        </authorList>
    </citation>
    <scope>NUCLEOTIDE SEQUENCE [LARGE SCALE GENOMIC DNA]</scope>
    <source>
        <strain evidence="14 15">S30H14</strain>
    </source>
</reference>
<evidence type="ECO:0000256" key="3">
    <source>
        <dbReference type="ARBA" id="ARBA00022801"/>
    </source>
</evidence>
<dbReference type="Pfam" id="PF13361">
    <property type="entry name" value="UvrD_C"/>
    <property type="match status" value="1"/>
</dbReference>
<dbReference type="GO" id="GO:0016787">
    <property type="term" value="F:hydrolase activity"/>
    <property type="evidence" value="ECO:0007669"/>
    <property type="project" value="UniProtKB-UniRule"/>
</dbReference>
<feature type="domain" description="UvrD-like helicase ATP-binding" evidence="12">
    <location>
        <begin position="19"/>
        <end position="298"/>
    </location>
</feature>
<dbReference type="GO" id="GO:0003677">
    <property type="term" value="F:DNA binding"/>
    <property type="evidence" value="ECO:0007669"/>
    <property type="project" value="UniProtKB-KW"/>
</dbReference>
<dbReference type="PANTHER" id="PTHR11070">
    <property type="entry name" value="UVRD / RECB / PCRA DNA HELICASE FAMILY MEMBER"/>
    <property type="match status" value="1"/>
</dbReference>
<comment type="catalytic activity">
    <reaction evidence="10">
        <text>ATP + H2O = ADP + phosphate + H(+)</text>
        <dbReference type="Rhea" id="RHEA:13065"/>
        <dbReference type="ChEBI" id="CHEBI:15377"/>
        <dbReference type="ChEBI" id="CHEBI:15378"/>
        <dbReference type="ChEBI" id="CHEBI:30616"/>
        <dbReference type="ChEBI" id="CHEBI:43474"/>
        <dbReference type="ChEBI" id="CHEBI:456216"/>
        <dbReference type="EC" id="5.6.2.4"/>
    </reaction>
</comment>
<keyword evidence="2 11" id="KW-0547">Nucleotide-binding</keyword>
<dbReference type="InterPro" id="IPR013986">
    <property type="entry name" value="DExx_box_DNA_helicase_dom_sf"/>
</dbReference>
<dbReference type="CDD" id="cd18807">
    <property type="entry name" value="SF1_C_UvrD"/>
    <property type="match status" value="1"/>
</dbReference>
<dbReference type="InterPro" id="IPR000212">
    <property type="entry name" value="DNA_helicase_UvrD/REP"/>
</dbReference>
<evidence type="ECO:0000256" key="9">
    <source>
        <dbReference type="ARBA" id="ARBA00034808"/>
    </source>
</evidence>
<feature type="domain" description="UvrD-like helicase C-terminal" evidence="13">
    <location>
        <begin position="299"/>
        <end position="572"/>
    </location>
</feature>
<evidence type="ECO:0000313" key="14">
    <source>
        <dbReference type="EMBL" id="QSO49775.1"/>
    </source>
</evidence>
<dbReference type="AlphaFoldDB" id="A0A9X7Z9J2"/>
<evidence type="ECO:0000256" key="7">
    <source>
        <dbReference type="ARBA" id="ARBA00023235"/>
    </source>
</evidence>
<dbReference type="InterPro" id="IPR014017">
    <property type="entry name" value="DNA_helicase_UvrD-like_C"/>
</dbReference>
<dbReference type="PROSITE" id="PS51198">
    <property type="entry name" value="UVRD_HELICASE_ATP_BIND"/>
    <property type="match status" value="1"/>
</dbReference>
<evidence type="ECO:0000256" key="11">
    <source>
        <dbReference type="PROSITE-ProRule" id="PRU00560"/>
    </source>
</evidence>
<protein>
    <recommendedName>
        <fullName evidence="9">DNA 3'-5' helicase</fullName>
        <ecNumber evidence="9">5.6.2.4</ecNumber>
    </recommendedName>
</protein>
<dbReference type="SUPFAM" id="SSF52540">
    <property type="entry name" value="P-loop containing nucleoside triphosphate hydrolases"/>
    <property type="match status" value="1"/>
</dbReference>
<gene>
    <name evidence="14" type="ORF">JZ786_09020</name>
</gene>
<dbReference type="GO" id="GO:0033202">
    <property type="term" value="C:DNA helicase complex"/>
    <property type="evidence" value="ECO:0007669"/>
    <property type="project" value="TreeGrafter"/>
</dbReference>
<keyword evidence="4 11" id="KW-0347">Helicase</keyword>
<organism evidence="14 15">
    <name type="scientific">Alicyclobacillus mengziensis</name>
    <dbReference type="NCBI Taxonomy" id="2931921"/>
    <lineage>
        <taxon>Bacteria</taxon>
        <taxon>Bacillati</taxon>
        <taxon>Bacillota</taxon>
        <taxon>Bacilli</taxon>
        <taxon>Bacillales</taxon>
        <taxon>Alicyclobacillaceae</taxon>
        <taxon>Alicyclobacillus</taxon>
    </lineage>
</organism>
<evidence type="ECO:0000313" key="15">
    <source>
        <dbReference type="Proteomes" id="UP000663505"/>
    </source>
</evidence>
<dbReference type="CDD" id="cd17932">
    <property type="entry name" value="DEXQc_UvrD"/>
    <property type="match status" value="1"/>
</dbReference>
<dbReference type="EC" id="5.6.2.4" evidence="9"/>
<evidence type="ECO:0000256" key="1">
    <source>
        <dbReference type="ARBA" id="ARBA00009922"/>
    </source>
</evidence>
<evidence type="ECO:0000259" key="13">
    <source>
        <dbReference type="PROSITE" id="PS51217"/>
    </source>
</evidence>
<evidence type="ECO:0000256" key="6">
    <source>
        <dbReference type="ARBA" id="ARBA00023125"/>
    </source>
</evidence>
<comment type="catalytic activity">
    <reaction evidence="8">
        <text>Couples ATP hydrolysis with the unwinding of duplex DNA by translocating in the 3'-5' direction.</text>
        <dbReference type="EC" id="5.6.2.4"/>
    </reaction>
</comment>
<evidence type="ECO:0000256" key="5">
    <source>
        <dbReference type="ARBA" id="ARBA00022840"/>
    </source>
</evidence>
<dbReference type="GO" id="GO:0005524">
    <property type="term" value="F:ATP binding"/>
    <property type="evidence" value="ECO:0007669"/>
    <property type="project" value="UniProtKB-UniRule"/>
</dbReference>
<keyword evidence="7" id="KW-0413">Isomerase</keyword>
<keyword evidence="15" id="KW-1185">Reference proteome</keyword>
<dbReference type="KEGG" id="afx:JZ786_09020"/>
<dbReference type="GO" id="GO:0000725">
    <property type="term" value="P:recombinational repair"/>
    <property type="evidence" value="ECO:0007669"/>
    <property type="project" value="TreeGrafter"/>
</dbReference>
<evidence type="ECO:0000256" key="4">
    <source>
        <dbReference type="ARBA" id="ARBA00022806"/>
    </source>
</evidence>
<dbReference type="InterPro" id="IPR014016">
    <property type="entry name" value="UvrD-like_ATP-bd"/>
</dbReference>
<dbReference type="PANTHER" id="PTHR11070:SF2">
    <property type="entry name" value="ATP-DEPENDENT DNA HELICASE SRS2"/>
    <property type="match status" value="1"/>
</dbReference>
<evidence type="ECO:0000256" key="8">
    <source>
        <dbReference type="ARBA" id="ARBA00034617"/>
    </source>
</evidence>
<dbReference type="GO" id="GO:0005829">
    <property type="term" value="C:cytosol"/>
    <property type="evidence" value="ECO:0007669"/>
    <property type="project" value="TreeGrafter"/>
</dbReference>
<name>A0A9X7Z9J2_9BACL</name>
<proteinExistence type="inferred from homology"/>
<evidence type="ECO:0000256" key="2">
    <source>
        <dbReference type="ARBA" id="ARBA00022741"/>
    </source>
</evidence>
<comment type="similarity">
    <text evidence="1">Belongs to the helicase family. UvrD subfamily.</text>
</comment>
<dbReference type="InterPro" id="IPR027417">
    <property type="entry name" value="P-loop_NTPase"/>
</dbReference>
<feature type="binding site" evidence="11">
    <location>
        <begin position="40"/>
        <end position="47"/>
    </location>
    <ligand>
        <name>ATP</name>
        <dbReference type="ChEBI" id="CHEBI:30616"/>
    </ligand>
</feature>
<keyword evidence="6" id="KW-0238">DNA-binding</keyword>
<dbReference type="Gene3D" id="1.10.10.160">
    <property type="match status" value="1"/>
</dbReference>
<evidence type="ECO:0000256" key="10">
    <source>
        <dbReference type="ARBA" id="ARBA00048988"/>
    </source>
</evidence>
<dbReference type="GO" id="GO:0043138">
    <property type="term" value="F:3'-5' DNA helicase activity"/>
    <property type="evidence" value="ECO:0007669"/>
    <property type="project" value="UniProtKB-EC"/>
</dbReference>